<evidence type="ECO:0000313" key="5">
    <source>
        <dbReference type="EMBL" id="KKA27613.1"/>
    </source>
</evidence>
<evidence type="ECO:0000256" key="3">
    <source>
        <dbReference type="SAM" id="Coils"/>
    </source>
</evidence>
<dbReference type="PANTHER" id="PTHR10855">
    <property type="entry name" value="26S PROTEASOME NON-ATPASE REGULATORY SUBUNIT 12/COP9 SIGNALOSOME COMPLEX SUBUNIT 4"/>
    <property type="match status" value="1"/>
</dbReference>
<dbReference type="Gene3D" id="1.10.10.10">
    <property type="entry name" value="Winged helix-like DNA-binding domain superfamily/Winged helix DNA-binding domain"/>
    <property type="match status" value="1"/>
</dbReference>
<sequence>MADAAFKPEKDYTEQVDAALPEAKKLAETNLSGAIEKLSVLEKQARQASDLASISRILIAIVTLCKDANDWSLMNEQTLILSKKHGQLKQAITKMVQKVMEFLDETPDLETKLSVIETLRTVTEGKIFVEVERARVTKVLSDIKKEQGDIKKAAEILCELQVETFGSMERREKTEFILAQIALCIEVGDWTQAGILSRKISTKFLSRQPKKTAEQIKREEEENRMKKAKGEEVVVKKEDDVTDLKLKYYEQQIILAKHEDKYLDVCKHFRQVLDTEIVEQDPQKLKPVLQRVIYFIILAPYDNEQHDLMHRIFRDSRNTQVPVEAELLKLFTMQELMRWPNVVSQFGPHLCGTDVFDEKESSSDDEKAHQRWLDLKKRVIEHNVRVIAKYYTRIRMNRLTQLLDLTEPETEKYISELVTSKTVYAKIDRPARIISFAKPRDADDVLNEWSHNMKSLLGHLERIDHLITKEEMMARIAKTKTGKGKSKA</sequence>
<dbReference type="EMBL" id="LAEV01001611">
    <property type="protein sequence ID" value="KKA27613.1"/>
    <property type="molecule type" value="Genomic_DNA"/>
</dbReference>
<keyword evidence="3" id="KW-0175">Coiled coil</keyword>
<dbReference type="OrthoDB" id="268763at2759"/>
<dbReference type="GO" id="GO:0034515">
    <property type="term" value="C:proteasome storage granule"/>
    <property type="evidence" value="ECO:0007669"/>
    <property type="project" value="EnsemblFungi"/>
</dbReference>
<evidence type="ECO:0000313" key="6">
    <source>
        <dbReference type="Proteomes" id="UP000033483"/>
    </source>
</evidence>
<feature type="domain" description="PCI" evidence="4">
    <location>
        <begin position="264"/>
        <end position="441"/>
    </location>
</feature>
<evidence type="ECO:0000256" key="1">
    <source>
        <dbReference type="ARBA" id="ARBA00006397"/>
    </source>
</evidence>
<dbReference type="InterPro" id="IPR040896">
    <property type="entry name" value="RPN5_C"/>
</dbReference>
<dbReference type="InterPro" id="IPR054559">
    <property type="entry name" value="PSMD12-CSN4-like_N"/>
</dbReference>
<keyword evidence="6" id="KW-1185">Reference proteome</keyword>
<proteinExistence type="inferred from homology"/>
<accession>A0A0F4ZCK8</accession>
<dbReference type="Pfam" id="PF18098">
    <property type="entry name" value="RPN5_C"/>
    <property type="match status" value="1"/>
</dbReference>
<name>A0A0F4ZCK8_9PEZI</name>
<dbReference type="InterPro" id="IPR036388">
    <property type="entry name" value="WH-like_DNA-bd_sf"/>
</dbReference>
<dbReference type="SMART" id="SM00088">
    <property type="entry name" value="PINT"/>
    <property type="match status" value="1"/>
</dbReference>
<dbReference type="InterPro" id="IPR040134">
    <property type="entry name" value="PSMD12/CSN4"/>
</dbReference>
<comment type="similarity">
    <text evidence="1">Belongs to the proteasome subunit p55 family.</text>
</comment>
<dbReference type="InterPro" id="IPR036390">
    <property type="entry name" value="WH_DNA-bd_sf"/>
</dbReference>
<dbReference type="GO" id="GO:0043161">
    <property type="term" value="P:proteasome-mediated ubiquitin-dependent protein catabolic process"/>
    <property type="evidence" value="ECO:0007669"/>
    <property type="project" value="EnsemblFungi"/>
</dbReference>
<gene>
    <name evidence="5" type="ORF">TD95_001716</name>
</gene>
<dbReference type="Pfam" id="PF01399">
    <property type="entry name" value="PCI"/>
    <property type="match status" value="1"/>
</dbReference>
<dbReference type="FunFam" id="1.10.10.10:FF:000070">
    <property type="entry name" value="26S proteasome non-ATPase regulatory subunit 12"/>
    <property type="match status" value="1"/>
</dbReference>
<dbReference type="AlphaFoldDB" id="A0A0F4ZCK8"/>
<dbReference type="GO" id="GO:0008180">
    <property type="term" value="C:COP9 signalosome"/>
    <property type="evidence" value="ECO:0007669"/>
    <property type="project" value="EnsemblFungi"/>
</dbReference>
<dbReference type="PROSITE" id="PS50250">
    <property type="entry name" value="PCI"/>
    <property type="match status" value="1"/>
</dbReference>
<dbReference type="InterPro" id="IPR000717">
    <property type="entry name" value="PCI_dom"/>
</dbReference>
<dbReference type="Pfam" id="PF22241">
    <property type="entry name" value="PSMD12-CSN4_N"/>
    <property type="match status" value="2"/>
</dbReference>
<dbReference type="PANTHER" id="PTHR10855:SF1">
    <property type="entry name" value="26S PROTEASOME NON-ATPASE REGULATORY SUBUNIT 12"/>
    <property type="match status" value="1"/>
</dbReference>
<feature type="coiled-coil region" evidence="3">
    <location>
        <begin position="211"/>
        <end position="238"/>
    </location>
</feature>
<organism evidence="5 6">
    <name type="scientific">Thielaviopsis punctulata</name>
    <dbReference type="NCBI Taxonomy" id="72032"/>
    <lineage>
        <taxon>Eukaryota</taxon>
        <taxon>Fungi</taxon>
        <taxon>Dikarya</taxon>
        <taxon>Ascomycota</taxon>
        <taxon>Pezizomycotina</taxon>
        <taxon>Sordariomycetes</taxon>
        <taxon>Hypocreomycetidae</taxon>
        <taxon>Microascales</taxon>
        <taxon>Ceratocystidaceae</taxon>
        <taxon>Thielaviopsis</taxon>
    </lineage>
</organism>
<dbReference type="SUPFAM" id="SSF46785">
    <property type="entry name" value="Winged helix' DNA-binding domain"/>
    <property type="match status" value="1"/>
</dbReference>
<dbReference type="GO" id="GO:0000338">
    <property type="term" value="P:protein deneddylation"/>
    <property type="evidence" value="ECO:0007669"/>
    <property type="project" value="EnsemblFungi"/>
</dbReference>
<dbReference type="GO" id="GO:0008541">
    <property type="term" value="C:proteasome regulatory particle, lid subcomplex"/>
    <property type="evidence" value="ECO:0007669"/>
    <property type="project" value="EnsemblFungi"/>
</dbReference>
<protein>
    <recommendedName>
        <fullName evidence="4">PCI domain-containing protein</fullName>
    </recommendedName>
</protein>
<keyword evidence="2" id="KW-0647">Proteasome</keyword>
<evidence type="ECO:0000256" key="2">
    <source>
        <dbReference type="ARBA" id="ARBA00022942"/>
    </source>
</evidence>
<reference evidence="5 6" key="1">
    <citation type="submission" date="2015-03" db="EMBL/GenBank/DDBJ databases">
        <authorList>
            <person name="Radwan O."/>
            <person name="Al-Naeli F.A."/>
            <person name="Rendon G.A."/>
            <person name="Fields C."/>
        </authorList>
    </citation>
    <scope>NUCLEOTIDE SEQUENCE [LARGE SCALE GENOMIC DNA]</scope>
    <source>
        <strain evidence="5">CR-DP1</strain>
    </source>
</reference>
<evidence type="ECO:0000259" key="4">
    <source>
        <dbReference type="PROSITE" id="PS50250"/>
    </source>
</evidence>
<dbReference type="Proteomes" id="UP000033483">
    <property type="component" value="Unassembled WGS sequence"/>
</dbReference>
<comment type="caution">
    <text evidence="5">The sequence shown here is derived from an EMBL/GenBank/DDBJ whole genome shotgun (WGS) entry which is preliminary data.</text>
</comment>